<keyword evidence="2" id="KW-0472">Membrane</keyword>
<dbReference type="AlphaFoldDB" id="A0ABD3P6Y6"/>
<evidence type="ECO:0000256" key="1">
    <source>
        <dbReference type="SAM" id="MobiDB-lite"/>
    </source>
</evidence>
<feature type="region of interest" description="Disordered" evidence="1">
    <location>
        <begin position="59"/>
        <end position="109"/>
    </location>
</feature>
<accession>A0ABD3P6Y6</accession>
<feature type="transmembrane region" description="Helical" evidence="2">
    <location>
        <begin position="233"/>
        <end position="252"/>
    </location>
</feature>
<gene>
    <name evidence="4" type="ORF">ACHAWO_011919</name>
</gene>
<comment type="caution">
    <text evidence="4">The sequence shown here is derived from an EMBL/GenBank/DDBJ whole genome shotgun (WGS) entry which is preliminary data.</text>
</comment>
<evidence type="ECO:0000256" key="2">
    <source>
        <dbReference type="SAM" id="Phobius"/>
    </source>
</evidence>
<keyword evidence="2" id="KW-1133">Transmembrane helix</keyword>
<proteinExistence type="predicted"/>
<feature type="region of interest" description="Disordered" evidence="1">
    <location>
        <begin position="178"/>
        <end position="210"/>
    </location>
</feature>
<evidence type="ECO:0000313" key="4">
    <source>
        <dbReference type="EMBL" id="KAL3783437.1"/>
    </source>
</evidence>
<reference evidence="4 5" key="1">
    <citation type="submission" date="2024-10" db="EMBL/GenBank/DDBJ databases">
        <title>Updated reference genomes for cyclostephanoid diatoms.</title>
        <authorList>
            <person name="Roberts W.R."/>
            <person name="Alverson A.J."/>
        </authorList>
    </citation>
    <scope>NUCLEOTIDE SEQUENCE [LARGE SCALE GENOMIC DNA]</scope>
    <source>
        <strain evidence="4 5">AJA010-31</strain>
    </source>
</reference>
<protein>
    <submittedName>
        <fullName evidence="4">Uncharacterized protein</fullName>
    </submittedName>
</protein>
<feature type="signal peptide" evidence="3">
    <location>
        <begin position="1"/>
        <end position="18"/>
    </location>
</feature>
<keyword evidence="2" id="KW-0812">Transmembrane</keyword>
<evidence type="ECO:0000256" key="3">
    <source>
        <dbReference type="SAM" id="SignalP"/>
    </source>
</evidence>
<keyword evidence="3" id="KW-0732">Signal</keyword>
<organism evidence="4 5">
    <name type="scientific">Cyclotella atomus</name>
    <dbReference type="NCBI Taxonomy" id="382360"/>
    <lineage>
        <taxon>Eukaryota</taxon>
        <taxon>Sar</taxon>
        <taxon>Stramenopiles</taxon>
        <taxon>Ochrophyta</taxon>
        <taxon>Bacillariophyta</taxon>
        <taxon>Coscinodiscophyceae</taxon>
        <taxon>Thalassiosirophycidae</taxon>
        <taxon>Stephanodiscales</taxon>
        <taxon>Stephanodiscaceae</taxon>
        <taxon>Cyclotella</taxon>
    </lineage>
</organism>
<feature type="compositionally biased region" description="Low complexity" evidence="1">
    <location>
        <begin position="186"/>
        <end position="195"/>
    </location>
</feature>
<feature type="chain" id="PRO_5044788665" evidence="3">
    <location>
        <begin position="19"/>
        <end position="322"/>
    </location>
</feature>
<name>A0ABD3P6Y6_9STRA</name>
<dbReference type="EMBL" id="JALLPJ020000766">
    <property type="protein sequence ID" value="KAL3783437.1"/>
    <property type="molecule type" value="Genomic_DNA"/>
</dbReference>
<sequence length="322" mass="35134">MMKPTALLVLLAAASTDASQLRNRELWGKSSSSSSSSGWSFWGSLLQLLDHIHTPCPPGHLHHKDSDGKPLPPGQCWQDLHPHHHHHAHHSSSSSSSHSSSSHSSGGGHSTYNMTYNVVECQQGDAGCYQNTLCHENDANCMQYISCAEDDQDCQMWIKCDDDMEDCMANINPADYWSDDGHGGNDDAAATDDAANVQGDDDKWANDGWTSNNLDQGSSYASTEVQNGKSTPVWPFLLAALVAGCIGAAIVVTRRKRRAEMSEHPLDGAVKKRQRLFNGFNKKNGLAAEDFENEDKPNFIEISESGAGRKSLYKSPDCDDSI</sequence>
<keyword evidence="5" id="KW-1185">Reference proteome</keyword>
<evidence type="ECO:0000313" key="5">
    <source>
        <dbReference type="Proteomes" id="UP001530400"/>
    </source>
</evidence>
<dbReference type="Proteomes" id="UP001530400">
    <property type="component" value="Unassembled WGS sequence"/>
</dbReference>
<feature type="compositionally biased region" description="Low complexity" evidence="1">
    <location>
        <begin position="91"/>
        <end position="104"/>
    </location>
</feature>